<dbReference type="AlphaFoldDB" id="A0A1Z4JSP9"/>
<accession>A0A1Z4JSP9</accession>
<evidence type="ECO:0000313" key="1">
    <source>
        <dbReference type="EMBL" id="BAY59805.1"/>
    </source>
</evidence>
<evidence type="ECO:0000313" key="2">
    <source>
        <dbReference type="Proteomes" id="UP000217895"/>
    </source>
</evidence>
<dbReference type="Proteomes" id="UP000217895">
    <property type="component" value="Plasmid Plasmid2 dna"/>
</dbReference>
<protein>
    <submittedName>
        <fullName evidence="1">Uncharacterized protein</fullName>
    </submittedName>
</protein>
<name>A0A1Z4JSP9_LEPBY</name>
<proteinExistence type="predicted"/>
<dbReference type="EMBL" id="AP018205">
    <property type="protein sequence ID" value="BAY59805.1"/>
    <property type="molecule type" value="Genomic_DNA"/>
</dbReference>
<organism evidence="1 2">
    <name type="scientific">Leptolyngbya boryana NIES-2135</name>
    <dbReference type="NCBI Taxonomy" id="1973484"/>
    <lineage>
        <taxon>Bacteria</taxon>
        <taxon>Bacillati</taxon>
        <taxon>Cyanobacteriota</taxon>
        <taxon>Cyanophyceae</taxon>
        <taxon>Leptolyngbyales</taxon>
        <taxon>Leptolyngbyaceae</taxon>
        <taxon>Leptolyngbya group</taxon>
        <taxon>Leptolyngbya</taxon>
    </lineage>
</organism>
<reference evidence="1 2" key="1">
    <citation type="submission" date="2017-06" db="EMBL/GenBank/DDBJ databases">
        <title>Genome sequencing of cyanobaciteial culture collection at National Institute for Environmental Studies (NIES).</title>
        <authorList>
            <person name="Hirose Y."/>
            <person name="Shimura Y."/>
            <person name="Fujisawa T."/>
            <person name="Nakamura Y."/>
            <person name="Kawachi M."/>
        </authorList>
    </citation>
    <scope>NUCLEOTIDE SEQUENCE [LARGE SCALE GENOMIC DNA]</scope>
    <source>
        <strain evidence="1 2">NIES-2135</strain>
        <plasmid evidence="2">Plasmid Plasmid2 dna</plasmid>
    </source>
</reference>
<sequence>MNRNQPRQPNLGFGQWVQLDEQEFTRKLKSKATQGVQGYSIATIADYEPNPDLAAKVAVGIVQKLHHPNPFDGNFEPEFDRLAQ</sequence>
<keyword evidence="1" id="KW-0614">Plasmid</keyword>
<gene>
    <name evidence="1" type="ORF">NIES2135_66820</name>
</gene>
<geneLocation type="plasmid" evidence="1">
    <name>plasmid2</name>
</geneLocation>
<keyword evidence="2" id="KW-1185">Reference proteome</keyword>